<organism evidence="1 2">
    <name type="scientific">Panagrolaimus sp. ES5</name>
    <dbReference type="NCBI Taxonomy" id="591445"/>
    <lineage>
        <taxon>Eukaryota</taxon>
        <taxon>Metazoa</taxon>
        <taxon>Ecdysozoa</taxon>
        <taxon>Nematoda</taxon>
        <taxon>Chromadorea</taxon>
        <taxon>Rhabditida</taxon>
        <taxon>Tylenchina</taxon>
        <taxon>Panagrolaimomorpha</taxon>
        <taxon>Panagrolaimoidea</taxon>
        <taxon>Panagrolaimidae</taxon>
        <taxon>Panagrolaimus</taxon>
    </lineage>
</organism>
<evidence type="ECO:0000313" key="2">
    <source>
        <dbReference type="WBParaSite" id="ES5_v2.g25114.t1"/>
    </source>
</evidence>
<proteinExistence type="predicted"/>
<protein>
    <submittedName>
        <fullName evidence="2">Uncharacterized protein</fullName>
    </submittedName>
</protein>
<accession>A0AC34G679</accession>
<dbReference type="Proteomes" id="UP000887579">
    <property type="component" value="Unplaced"/>
</dbReference>
<reference evidence="2" key="1">
    <citation type="submission" date="2022-11" db="UniProtKB">
        <authorList>
            <consortium name="WormBaseParasite"/>
        </authorList>
    </citation>
    <scope>IDENTIFICATION</scope>
</reference>
<dbReference type="WBParaSite" id="ES5_v2.g25114.t1">
    <property type="protein sequence ID" value="ES5_v2.g25114.t1"/>
    <property type="gene ID" value="ES5_v2.g25114"/>
</dbReference>
<sequence>MPYANARVFIDNIYPTEESRQIIKDSYGHIIELIMVSMESMIDQISWMSEYSKKGAYSKIQNMIQNIAYPDWILDNKNITNYYAKLNGNFGDGSNYPTMLKYLNNFNAILSLNKLGRKNGIDRTEWNRAPSAVNAYYQQEMNSITIPAPMLRHPFFDPEWPLSINFGAIGAIGAHEITHAFDSLGTQWNGFGKLDTWFDEESQKSFNNMT</sequence>
<evidence type="ECO:0000313" key="1">
    <source>
        <dbReference type="Proteomes" id="UP000887579"/>
    </source>
</evidence>
<name>A0AC34G679_9BILA</name>